<comment type="caution">
    <text evidence="1">The sequence shown here is derived from an EMBL/GenBank/DDBJ whole genome shotgun (WGS) entry which is preliminary data.</text>
</comment>
<dbReference type="AlphaFoldDB" id="A0A917A2V1"/>
<protein>
    <submittedName>
        <fullName evidence="1">Uncharacterized protein</fullName>
    </submittedName>
</protein>
<reference evidence="2" key="1">
    <citation type="journal article" date="2019" name="Int. J. Syst. Evol. Microbiol.">
        <title>The Global Catalogue of Microorganisms (GCM) 10K type strain sequencing project: providing services to taxonomists for standard genome sequencing and annotation.</title>
        <authorList>
            <consortium name="The Broad Institute Genomics Platform"/>
            <consortium name="The Broad Institute Genome Sequencing Center for Infectious Disease"/>
            <person name="Wu L."/>
            <person name="Ma J."/>
        </authorList>
    </citation>
    <scope>NUCLEOTIDE SEQUENCE [LARGE SCALE GENOMIC DNA]</scope>
    <source>
        <strain evidence="2">CGMCC 1.12664</strain>
    </source>
</reference>
<dbReference type="Proteomes" id="UP000612855">
    <property type="component" value="Unassembled WGS sequence"/>
</dbReference>
<evidence type="ECO:0000313" key="1">
    <source>
        <dbReference type="EMBL" id="GGE23572.1"/>
    </source>
</evidence>
<proteinExistence type="predicted"/>
<keyword evidence="2" id="KW-1185">Reference proteome</keyword>
<gene>
    <name evidence="1" type="ORF">GCM10011360_10200</name>
</gene>
<name>A0A917A2V1_9RHOB</name>
<organism evidence="1 2">
    <name type="scientific">Primorskyibacter flagellatus</name>
    <dbReference type="NCBI Taxonomy" id="1387277"/>
    <lineage>
        <taxon>Bacteria</taxon>
        <taxon>Pseudomonadati</taxon>
        <taxon>Pseudomonadota</taxon>
        <taxon>Alphaproteobacteria</taxon>
        <taxon>Rhodobacterales</taxon>
        <taxon>Roseobacteraceae</taxon>
        <taxon>Primorskyibacter</taxon>
    </lineage>
</organism>
<dbReference type="RefSeq" id="WP_188476584.1">
    <property type="nucleotide sequence ID" value="NZ_BMFJ01000001.1"/>
</dbReference>
<evidence type="ECO:0000313" key="2">
    <source>
        <dbReference type="Proteomes" id="UP000612855"/>
    </source>
</evidence>
<accession>A0A917A2V1</accession>
<dbReference type="EMBL" id="BMFJ01000001">
    <property type="protein sequence ID" value="GGE23572.1"/>
    <property type="molecule type" value="Genomic_DNA"/>
</dbReference>
<sequence length="72" mass="7971">MSATVDRIASKLADEALKVMDQTGNERFYVEVGDLIGSASQTLEEAFLTEVRVRLAARQAMAYIKKHKAPET</sequence>